<protein>
    <submittedName>
        <fullName evidence="5">LysR family transcriptional regulator</fullName>
    </submittedName>
</protein>
<dbReference type="GO" id="GO:0003700">
    <property type="term" value="F:DNA-binding transcription factor activity"/>
    <property type="evidence" value="ECO:0007669"/>
    <property type="project" value="InterPro"/>
</dbReference>
<dbReference type="Proteomes" id="UP000586722">
    <property type="component" value="Unassembled WGS sequence"/>
</dbReference>
<dbReference type="InterPro" id="IPR036390">
    <property type="entry name" value="WH_DNA-bd_sf"/>
</dbReference>
<dbReference type="EMBL" id="JAABLQ010000001">
    <property type="protein sequence ID" value="NBN77647.1"/>
    <property type="molecule type" value="Genomic_DNA"/>
</dbReference>
<keyword evidence="3" id="KW-0238">DNA-binding</keyword>
<dbReference type="PRINTS" id="PR00039">
    <property type="entry name" value="HTHLYSR"/>
</dbReference>
<reference evidence="5 6" key="1">
    <citation type="submission" date="2020-01" db="EMBL/GenBank/DDBJ databases">
        <authorList>
            <person name="Peng S.Y."/>
            <person name="Li J."/>
            <person name="Wang M."/>
            <person name="Wang L."/>
            <person name="Wang C.Q."/>
            <person name="Wang J.R."/>
        </authorList>
    </citation>
    <scope>NUCLEOTIDE SEQUENCE [LARGE SCALE GENOMIC DNA]</scope>
    <source>
        <strain evidence="5 6">XCT-53</strain>
    </source>
</reference>
<evidence type="ECO:0000256" key="2">
    <source>
        <dbReference type="ARBA" id="ARBA00023015"/>
    </source>
</evidence>
<evidence type="ECO:0000313" key="5">
    <source>
        <dbReference type="EMBL" id="NBN77647.1"/>
    </source>
</evidence>
<name>A0A7X5F0Q9_9HYPH</name>
<comment type="caution">
    <text evidence="5">The sequence shown here is derived from an EMBL/GenBank/DDBJ whole genome shotgun (WGS) entry which is preliminary data.</text>
</comment>
<comment type="similarity">
    <text evidence="1">Belongs to the LysR transcriptional regulatory family.</text>
</comment>
<dbReference type="InterPro" id="IPR036388">
    <property type="entry name" value="WH-like_DNA-bd_sf"/>
</dbReference>
<sequence>MPSLAAMRVFETVGLTGSFTRAAERLNLTQSAVSRQVKILEDQLGEPLLIRHHHRLELTPAGHMLLAALGRAFHEVELALRGIEEESNAHRLRVNAPPTLSKRWLVPRLADLRRTCPDIDISLTTDLTDSLAESSLLDCAIRFGDGEWPAFHSVHLMTERHIAVCAPSLIAGLSRDEAMDLSRFTFLHVLASSDRRYLTWRHWLTAAGLEDVDTSGGLEFDLLDTAIEAAVCGLGITVADRHMVARELADGRLVQLLDVEVDGHESYWLVTRQERKPPKMLVAFCDWLTGQCTGERRPG</sequence>
<dbReference type="InterPro" id="IPR005119">
    <property type="entry name" value="LysR_subst-bd"/>
</dbReference>
<dbReference type="SUPFAM" id="SSF53850">
    <property type="entry name" value="Periplasmic binding protein-like II"/>
    <property type="match status" value="1"/>
</dbReference>
<dbReference type="PANTHER" id="PTHR30537">
    <property type="entry name" value="HTH-TYPE TRANSCRIPTIONAL REGULATOR"/>
    <property type="match status" value="1"/>
</dbReference>
<gene>
    <name evidence="5" type="ORF">GWI72_05120</name>
</gene>
<dbReference type="PROSITE" id="PS50931">
    <property type="entry name" value="HTH_LYSR"/>
    <property type="match status" value="1"/>
</dbReference>
<organism evidence="5 6">
    <name type="scientific">Pannonibacter tanglangensis</name>
    <dbReference type="NCBI Taxonomy" id="2750084"/>
    <lineage>
        <taxon>Bacteria</taxon>
        <taxon>Pseudomonadati</taxon>
        <taxon>Pseudomonadota</taxon>
        <taxon>Alphaproteobacteria</taxon>
        <taxon>Hyphomicrobiales</taxon>
        <taxon>Stappiaceae</taxon>
        <taxon>Pannonibacter</taxon>
    </lineage>
</organism>
<evidence type="ECO:0000313" key="6">
    <source>
        <dbReference type="Proteomes" id="UP000586722"/>
    </source>
</evidence>
<dbReference type="Gene3D" id="1.10.10.10">
    <property type="entry name" value="Winged helix-like DNA-binding domain superfamily/Winged helix DNA-binding domain"/>
    <property type="match status" value="1"/>
</dbReference>
<evidence type="ECO:0000256" key="4">
    <source>
        <dbReference type="ARBA" id="ARBA00023163"/>
    </source>
</evidence>
<evidence type="ECO:0000256" key="3">
    <source>
        <dbReference type="ARBA" id="ARBA00023125"/>
    </source>
</evidence>
<proteinExistence type="inferred from homology"/>
<dbReference type="SUPFAM" id="SSF46785">
    <property type="entry name" value="Winged helix' DNA-binding domain"/>
    <property type="match status" value="1"/>
</dbReference>
<dbReference type="GO" id="GO:0043565">
    <property type="term" value="F:sequence-specific DNA binding"/>
    <property type="evidence" value="ECO:0007669"/>
    <property type="project" value="TreeGrafter"/>
</dbReference>
<dbReference type="FunFam" id="1.10.10.10:FF:000001">
    <property type="entry name" value="LysR family transcriptional regulator"/>
    <property type="match status" value="1"/>
</dbReference>
<dbReference type="PANTHER" id="PTHR30537:SF74">
    <property type="entry name" value="HTH-TYPE TRANSCRIPTIONAL REGULATOR TRPI"/>
    <property type="match status" value="1"/>
</dbReference>
<dbReference type="AlphaFoldDB" id="A0A7X5F0Q9"/>
<keyword evidence="2" id="KW-0805">Transcription regulation</keyword>
<keyword evidence="6" id="KW-1185">Reference proteome</keyword>
<dbReference type="Pfam" id="PF03466">
    <property type="entry name" value="LysR_substrate"/>
    <property type="match status" value="1"/>
</dbReference>
<evidence type="ECO:0000256" key="1">
    <source>
        <dbReference type="ARBA" id="ARBA00009437"/>
    </source>
</evidence>
<dbReference type="InterPro" id="IPR000847">
    <property type="entry name" value="LysR_HTH_N"/>
</dbReference>
<accession>A0A7X5F0Q9</accession>
<keyword evidence="4" id="KW-0804">Transcription</keyword>
<dbReference type="Gene3D" id="3.40.190.10">
    <property type="entry name" value="Periplasmic binding protein-like II"/>
    <property type="match status" value="2"/>
</dbReference>
<dbReference type="GO" id="GO:0006351">
    <property type="term" value="P:DNA-templated transcription"/>
    <property type="evidence" value="ECO:0007669"/>
    <property type="project" value="TreeGrafter"/>
</dbReference>
<dbReference type="InterPro" id="IPR058163">
    <property type="entry name" value="LysR-type_TF_proteobact-type"/>
</dbReference>
<dbReference type="RefSeq" id="WP_161675957.1">
    <property type="nucleotide sequence ID" value="NZ_JAABLP010000002.1"/>
</dbReference>
<dbReference type="CDD" id="cd08432">
    <property type="entry name" value="PBP2_GcdR_TrpI_HvrB_AmpR_like"/>
    <property type="match status" value="1"/>
</dbReference>
<dbReference type="Pfam" id="PF00126">
    <property type="entry name" value="HTH_1"/>
    <property type="match status" value="1"/>
</dbReference>